<evidence type="ECO:0000313" key="4">
    <source>
        <dbReference type="EMBL" id="GHC39791.1"/>
    </source>
</evidence>
<accession>A0A918TCU1</accession>
<dbReference type="EMBL" id="BMVB01000003">
    <property type="protein sequence ID" value="GHC39791.1"/>
    <property type="molecule type" value="Genomic_DNA"/>
</dbReference>
<evidence type="ECO:0000256" key="1">
    <source>
        <dbReference type="SAM" id="MobiDB-lite"/>
    </source>
</evidence>
<reference evidence="4" key="1">
    <citation type="journal article" date="2014" name="Int. J. Syst. Evol. Microbiol.">
        <title>Complete genome sequence of Corynebacterium casei LMG S-19264T (=DSM 44701T), isolated from a smear-ripened cheese.</title>
        <authorList>
            <consortium name="US DOE Joint Genome Institute (JGI-PGF)"/>
            <person name="Walter F."/>
            <person name="Albersmeier A."/>
            <person name="Kalinowski J."/>
            <person name="Ruckert C."/>
        </authorList>
    </citation>
    <scope>NUCLEOTIDE SEQUENCE</scope>
    <source>
        <strain evidence="4">JCM 4633</strain>
    </source>
</reference>
<dbReference type="AlphaFoldDB" id="A0A918TCU1"/>
<feature type="region of interest" description="Disordered" evidence="1">
    <location>
        <begin position="42"/>
        <end position="74"/>
    </location>
</feature>
<dbReference type="Proteomes" id="UP000646244">
    <property type="component" value="Unassembled WGS sequence"/>
</dbReference>
<sequence>MKRSLATAAGAIGLCLALAVPAGAANASSEPTSYTDVTIVGEDPAQAPGTAPSFRLDDRRAQKGLPKESPQDVQERMDAAVTLHALEREGRTARTLAQQGGRSGEAEGGVGIRRATPDINVCMGNDKTYRTYGWTIDHFFHCQGTTQTLYKQRCWIFGCYPVGSFTFRATTIGQGYDNQRRIYYGTLLDKIEVKGDVSGLRLRHGISCDNLTGSPHCNAETGNGRTDTLAEWQRFNASYHWFNTAHEGASPDKRAYYNITQSFTGIQGSRTKSLTTGRGGFRCDSATYIPGRSSACVFDVVIPVMSSISIRDREVRQTAGNIRDAQFRPRRTMPVYAAKDVPGAPSSGEPLTRNYYDQATQDRSRTRVRAACERYWPGYAQRGLQCDEYPFASTYQSAGANPAHLNYAVKAIPAEDNRKGGEKIAEFYKLDRILDSDPFYVHIRS</sequence>
<protein>
    <recommendedName>
        <fullName evidence="3">Deoxyribonuclease NucA/NucB domain-containing protein</fullName>
    </recommendedName>
</protein>
<evidence type="ECO:0000256" key="2">
    <source>
        <dbReference type="SAM" id="SignalP"/>
    </source>
</evidence>
<gene>
    <name evidence="4" type="ORF">GCM10010507_12180</name>
</gene>
<keyword evidence="2" id="KW-0732">Signal</keyword>
<feature type="chain" id="PRO_5039696924" description="Deoxyribonuclease NucA/NucB domain-containing protein" evidence="2">
    <location>
        <begin position="25"/>
        <end position="445"/>
    </location>
</feature>
<evidence type="ECO:0000313" key="5">
    <source>
        <dbReference type="Proteomes" id="UP000646244"/>
    </source>
</evidence>
<comment type="caution">
    <text evidence="4">The sequence shown here is derived from an EMBL/GenBank/DDBJ whole genome shotgun (WGS) entry which is preliminary data.</text>
</comment>
<feature type="compositionally biased region" description="Basic and acidic residues" evidence="1">
    <location>
        <begin position="55"/>
        <end position="74"/>
    </location>
</feature>
<feature type="domain" description="Deoxyribonuclease NucA/NucB" evidence="3">
    <location>
        <begin position="356"/>
        <end position="441"/>
    </location>
</feature>
<proteinExistence type="predicted"/>
<dbReference type="RefSeq" id="WP_190108585.1">
    <property type="nucleotide sequence ID" value="NZ_BMVB01000003.1"/>
</dbReference>
<organism evidence="4 5">
    <name type="scientific">Streptomyces cinnamoneus</name>
    <name type="common">Streptoverticillium cinnamoneum</name>
    <dbReference type="NCBI Taxonomy" id="53446"/>
    <lineage>
        <taxon>Bacteria</taxon>
        <taxon>Bacillati</taxon>
        <taxon>Actinomycetota</taxon>
        <taxon>Actinomycetes</taxon>
        <taxon>Kitasatosporales</taxon>
        <taxon>Streptomycetaceae</taxon>
        <taxon>Streptomyces</taxon>
        <taxon>Streptomyces cinnamoneus group</taxon>
    </lineage>
</organism>
<dbReference type="InterPro" id="IPR029476">
    <property type="entry name" value="DNase_NucA_NucB"/>
</dbReference>
<feature type="signal peptide" evidence="2">
    <location>
        <begin position="1"/>
        <end position="24"/>
    </location>
</feature>
<reference evidence="4" key="2">
    <citation type="submission" date="2020-09" db="EMBL/GenBank/DDBJ databases">
        <authorList>
            <person name="Sun Q."/>
            <person name="Ohkuma M."/>
        </authorList>
    </citation>
    <scope>NUCLEOTIDE SEQUENCE</scope>
    <source>
        <strain evidence="4">JCM 4633</strain>
    </source>
</reference>
<evidence type="ECO:0000259" key="3">
    <source>
        <dbReference type="Pfam" id="PF14040"/>
    </source>
</evidence>
<dbReference type="Pfam" id="PF14040">
    <property type="entry name" value="DNase_NucA_NucB"/>
    <property type="match status" value="1"/>
</dbReference>
<name>A0A918TCU1_STRCJ</name>